<name>A0A5B7K3F8_PORTR</name>
<dbReference type="Proteomes" id="UP000324222">
    <property type="component" value="Unassembled WGS sequence"/>
</dbReference>
<proteinExistence type="predicted"/>
<sequence>MRKVADPGIMSGESGPEGLPGGPDIEREESARRRPSTGWRGRCVPPARPRNPRASRGEGDEQRGYVPIHTALKPSPTLTTFGTWPSASNLPTCYLHDSPLRAMSCWEEQNE</sequence>
<gene>
    <name evidence="2" type="ORF">E2C01_096580</name>
</gene>
<protein>
    <submittedName>
        <fullName evidence="2">Uncharacterized protein</fullName>
    </submittedName>
</protein>
<dbReference type="AlphaFoldDB" id="A0A5B7K3F8"/>
<comment type="caution">
    <text evidence="2">The sequence shown here is derived from an EMBL/GenBank/DDBJ whole genome shotgun (WGS) entry which is preliminary data.</text>
</comment>
<evidence type="ECO:0000313" key="3">
    <source>
        <dbReference type="Proteomes" id="UP000324222"/>
    </source>
</evidence>
<accession>A0A5B7K3F8</accession>
<dbReference type="EMBL" id="VSRR010125634">
    <property type="protein sequence ID" value="MPD01067.1"/>
    <property type="molecule type" value="Genomic_DNA"/>
</dbReference>
<keyword evidence="3" id="KW-1185">Reference proteome</keyword>
<evidence type="ECO:0000313" key="2">
    <source>
        <dbReference type="EMBL" id="MPD01067.1"/>
    </source>
</evidence>
<feature type="region of interest" description="Disordered" evidence="1">
    <location>
        <begin position="1"/>
        <end position="76"/>
    </location>
</feature>
<evidence type="ECO:0000256" key="1">
    <source>
        <dbReference type="SAM" id="MobiDB-lite"/>
    </source>
</evidence>
<organism evidence="2 3">
    <name type="scientific">Portunus trituberculatus</name>
    <name type="common">Swimming crab</name>
    <name type="synonym">Neptunus trituberculatus</name>
    <dbReference type="NCBI Taxonomy" id="210409"/>
    <lineage>
        <taxon>Eukaryota</taxon>
        <taxon>Metazoa</taxon>
        <taxon>Ecdysozoa</taxon>
        <taxon>Arthropoda</taxon>
        <taxon>Crustacea</taxon>
        <taxon>Multicrustacea</taxon>
        <taxon>Malacostraca</taxon>
        <taxon>Eumalacostraca</taxon>
        <taxon>Eucarida</taxon>
        <taxon>Decapoda</taxon>
        <taxon>Pleocyemata</taxon>
        <taxon>Brachyura</taxon>
        <taxon>Eubrachyura</taxon>
        <taxon>Portunoidea</taxon>
        <taxon>Portunidae</taxon>
        <taxon>Portuninae</taxon>
        <taxon>Portunus</taxon>
    </lineage>
</organism>
<reference evidence="2 3" key="1">
    <citation type="submission" date="2019-05" db="EMBL/GenBank/DDBJ databases">
        <title>Another draft genome of Portunus trituberculatus and its Hox gene families provides insights of decapod evolution.</title>
        <authorList>
            <person name="Jeong J.-H."/>
            <person name="Song I."/>
            <person name="Kim S."/>
            <person name="Choi T."/>
            <person name="Kim D."/>
            <person name="Ryu S."/>
            <person name="Kim W."/>
        </authorList>
    </citation>
    <scope>NUCLEOTIDE SEQUENCE [LARGE SCALE GENOMIC DNA]</scope>
    <source>
        <tissue evidence="2">Muscle</tissue>
    </source>
</reference>